<dbReference type="SUPFAM" id="SSF53335">
    <property type="entry name" value="S-adenosyl-L-methionine-dependent methyltransferases"/>
    <property type="match status" value="1"/>
</dbReference>
<feature type="domain" description="Methyltransferase" evidence="1">
    <location>
        <begin position="50"/>
        <end position="146"/>
    </location>
</feature>
<dbReference type="CDD" id="cd02440">
    <property type="entry name" value="AdoMet_MTases"/>
    <property type="match status" value="1"/>
</dbReference>
<proteinExistence type="predicted"/>
<sequence length="194" mass="20790">MSVMQSILLRAFGRPRGLLGRLGGMIMARTNADCGAWVADRLEVGPDDSVLEIGFGPGAVIHRLSILVPAGRIAGIDPSQEMVGQARARNVAAIEDGRVELRLGSVERMPFDADSFDKVLAINSMQVWPDAVAGLREVRRVMKPSGRIALGFTRYSGQPKEGVAEKLAAAGFSQARLVETDEWFCALATKPDAG</sequence>
<dbReference type="Gene3D" id="3.40.50.150">
    <property type="entry name" value="Vaccinia Virus protein VP39"/>
    <property type="match status" value="1"/>
</dbReference>
<dbReference type="EMBL" id="JBGBZA010000002">
    <property type="protein sequence ID" value="MEY9321610.1"/>
    <property type="molecule type" value="Genomic_DNA"/>
</dbReference>
<accession>A0ABV4FDR2</accession>
<dbReference type="InterPro" id="IPR029063">
    <property type="entry name" value="SAM-dependent_MTases_sf"/>
</dbReference>
<comment type="caution">
    <text evidence="2">The sequence shown here is derived from an EMBL/GenBank/DDBJ whole genome shotgun (WGS) entry which is preliminary data.</text>
</comment>
<keyword evidence="2" id="KW-0830">Ubiquinone</keyword>
<dbReference type="Proteomes" id="UP001565471">
    <property type="component" value="Unassembled WGS sequence"/>
</dbReference>
<evidence type="ECO:0000259" key="1">
    <source>
        <dbReference type="Pfam" id="PF13649"/>
    </source>
</evidence>
<protein>
    <submittedName>
        <fullName evidence="2">Ubiquinone/menaquinone biosynthesis C-methylase UbiE</fullName>
    </submittedName>
</protein>
<dbReference type="Pfam" id="PF13649">
    <property type="entry name" value="Methyltransf_25"/>
    <property type="match status" value="1"/>
</dbReference>
<organism evidence="2 3">
    <name type="scientific">Bradyrhizobium elkanii</name>
    <dbReference type="NCBI Taxonomy" id="29448"/>
    <lineage>
        <taxon>Bacteria</taxon>
        <taxon>Pseudomonadati</taxon>
        <taxon>Pseudomonadota</taxon>
        <taxon>Alphaproteobacteria</taxon>
        <taxon>Hyphomicrobiales</taxon>
        <taxon>Nitrobacteraceae</taxon>
        <taxon>Bradyrhizobium</taxon>
    </lineage>
</organism>
<evidence type="ECO:0000313" key="2">
    <source>
        <dbReference type="EMBL" id="MEY9321610.1"/>
    </source>
</evidence>
<reference evidence="2 3" key="1">
    <citation type="submission" date="2024-07" db="EMBL/GenBank/DDBJ databases">
        <title>Genomic Encyclopedia of Type Strains, Phase V (KMG-V): Genome sequencing to study the core and pangenomes of soil and plant-associated prokaryotes.</title>
        <authorList>
            <person name="Whitman W."/>
        </authorList>
    </citation>
    <scope>NUCLEOTIDE SEQUENCE [LARGE SCALE GENOMIC DNA]</scope>
    <source>
        <strain evidence="2 3">USDA 415</strain>
    </source>
</reference>
<dbReference type="PANTHER" id="PTHR42912">
    <property type="entry name" value="METHYLTRANSFERASE"/>
    <property type="match status" value="1"/>
</dbReference>
<gene>
    <name evidence="2" type="ORF">ABIF29_008409</name>
</gene>
<name>A0ABV4FDR2_BRAEL</name>
<evidence type="ECO:0000313" key="3">
    <source>
        <dbReference type="Proteomes" id="UP001565471"/>
    </source>
</evidence>
<dbReference type="InterPro" id="IPR041698">
    <property type="entry name" value="Methyltransf_25"/>
</dbReference>
<dbReference type="InterPro" id="IPR050508">
    <property type="entry name" value="Methyltransf_Superfamily"/>
</dbReference>
<keyword evidence="3" id="KW-1185">Reference proteome</keyword>